<accession>A0A8J7FQF2</accession>
<name>A0A8J7FQF2_9NEIS</name>
<gene>
    <name evidence="3" type="ORF">INR99_05475</name>
</gene>
<keyword evidence="2" id="KW-0472">Membrane</keyword>
<dbReference type="AlphaFoldDB" id="A0A8J7FQF2"/>
<organism evidence="3 4">
    <name type="scientific">Chitinilyticum piscinae</name>
    <dbReference type="NCBI Taxonomy" id="2866724"/>
    <lineage>
        <taxon>Bacteria</taxon>
        <taxon>Pseudomonadati</taxon>
        <taxon>Pseudomonadota</taxon>
        <taxon>Betaproteobacteria</taxon>
        <taxon>Neisseriales</taxon>
        <taxon>Chitinibacteraceae</taxon>
        <taxon>Chitinilyticum</taxon>
    </lineage>
</organism>
<protein>
    <submittedName>
        <fullName evidence="3">Uncharacterized protein</fullName>
    </submittedName>
</protein>
<dbReference type="Proteomes" id="UP000604481">
    <property type="component" value="Unassembled WGS sequence"/>
</dbReference>
<sequence length="72" mass="7734">MRLDFVCQLTKLIPSPEEKQMQALALILEILGAIALFAIACSWSEARMDKQQAAPAGDSEAAPPAHSLPLTD</sequence>
<proteinExistence type="predicted"/>
<keyword evidence="4" id="KW-1185">Reference proteome</keyword>
<feature type="transmembrane region" description="Helical" evidence="2">
    <location>
        <begin position="20"/>
        <end position="43"/>
    </location>
</feature>
<evidence type="ECO:0000256" key="2">
    <source>
        <dbReference type="SAM" id="Phobius"/>
    </source>
</evidence>
<evidence type="ECO:0000313" key="3">
    <source>
        <dbReference type="EMBL" id="MBE9608796.1"/>
    </source>
</evidence>
<keyword evidence="2" id="KW-0812">Transmembrane</keyword>
<evidence type="ECO:0000256" key="1">
    <source>
        <dbReference type="SAM" id="MobiDB-lite"/>
    </source>
</evidence>
<reference evidence="3 4" key="1">
    <citation type="submission" date="2020-10" db="EMBL/GenBank/DDBJ databases">
        <title>The genome sequence of Chitinilyticum litopenaei 4Y14.</title>
        <authorList>
            <person name="Liu Y."/>
        </authorList>
    </citation>
    <scope>NUCLEOTIDE SEQUENCE [LARGE SCALE GENOMIC DNA]</scope>
    <source>
        <strain evidence="3 4">4Y14</strain>
    </source>
</reference>
<feature type="region of interest" description="Disordered" evidence="1">
    <location>
        <begin position="50"/>
        <end position="72"/>
    </location>
</feature>
<keyword evidence="2" id="KW-1133">Transmembrane helix</keyword>
<evidence type="ECO:0000313" key="4">
    <source>
        <dbReference type="Proteomes" id="UP000604481"/>
    </source>
</evidence>
<comment type="caution">
    <text evidence="3">The sequence shown here is derived from an EMBL/GenBank/DDBJ whole genome shotgun (WGS) entry which is preliminary data.</text>
</comment>
<dbReference type="RefSeq" id="WP_194115319.1">
    <property type="nucleotide sequence ID" value="NZ_JADFUA010000002.1"/>
</dbReference>
<dbReference type="EMBL" id="JADFUA010000002">
    <property type="protein sequence ID" value="MBE9608796.1"/>
    <property type="molecule type" value="Genomic_DNA"/>
</dbReference>